<sequence>MASTSLVRTRVQQVALVVVGLVLAGVMIGLGLWQMQVFQDQGQSGAVARMNEPAVPLAEVARAGQQITDGYGRTVEFSGTYVPAEELLIPVDGKPGTFRVLTPLRTSDGTLVPVVRGETTGATAPAAPTGTVDQHGVLLASDKEGTGALPTGQIGSVYLPVLVQRWQDPMIAGYVTLPADLAAAQGLAAATPQLPSGRGSVQNFGYALQWWVFAACALGFAIYLATYIGRAADRRRLADLGLITQDEKGPDPDRMS</sequence>
<proteinExistence type="predicted"/>
<feature type="transmembrane region" description="Helical" evidence="1">
    <location>
        <begin position="12"/>
        <end position="33"/>
    </location>
</feature>
<evidence type="ECO:0000256" key="1">
    <source>
        <dbReference type="SAM" id="Phobius"/>
    </source>
</evidence>
<protein>
    <recommendedName>
        <fullName evidence="3">SURF1-like protein</fullName>
    </recommendedName>
</protein>
<reference evidence="2" key="1">
    <citation type="submission" date="2019-08" db="EMBL/GenBank/DDBJ databases">
        <authorList>
            <person name="Kucharzyk K."/>
            <person name="Murdoch R.W."/>
            <person name="Higgins S."/>
            <person name="Loffler F."/>
        </authorList>
    </citation>
    <scope>NUCLEOTIDE SEQUENCE</scope>
</reference>
<evidence type="ECO:0008006" key="3">
    <source>
        <dbReference type="Google" id="ProtNLM"/>
    </source>
</evidence>
<dbReference type="Pfam" id="PF02104">
    <property type="entry name" value="SURF1"/>
    <property type="match status" value="1"/>
</dbReference>
<feature type="transmembrane region" description="Helical" evidence="1">
    <location>
        <begin position="210"/>
        <end position="228"/>
    </location>
</feature>
<dbReference type="InterPro" id="IPR002994">
    <property type="entry name" value="Surf1/Shy1"/>
</dbReference>
<keyword evidence="1" id="KW-0812">Transmembrane</keyword>
<accession>A0A644Y174</accession>
<organism evidence="2">
    <name type="scientific">bioreactor metagenome</name>
    <dbReference type="NCBI Taxonomy" id="1076179"/>
    <lineage>
        <taxon>unclassified sequences</taxon>
        <taxon>metagenomes</taxon>
        <taxon>ecological metagenomes</taxon>
    </lineage>
</organism>
<dbReference type="GO" id="GO:0016020">
    <property type="term" value="C:membrane"/>
    <property type="evidence" value="ECO:0007669"/>
    <property type="project" value="InterPro"/>
</dbReference>
<dbReference type="PROSITE" id="PS50895">
    <property type="entry name" value="SURF1"/>
    <property type="match status" value="1"/>
</dbReference>
<keyword evidence="1" id="KW-0472">Membrane</keyword>
<dbReference type="AlphaFoldDB" id="A0A644Y174"/>
<keyword evidence="1" id="KW-1133">Transmembrane helix</keyword>
<name>A0A644Y174_9ZZZZ</name>
<gene>
    <name evidence="2" type="ORF">SDC9_68096</name>
</gene>
<evidence type="ECO:0000313" key="2">
    <source>
        <dbReference type="EMBL" id="MPM21651.1"/>
    </source>
</evidence>
<dbReference type="EMBL" id="VSSQ01003635">
    <property type="protein sequence ID" value="MPM21651.1"/>
    <property type="molecule type" value="Genomic_DNA"/>
</dbReference>
<comment type="caution">
    <text evidence="2">The sequence shown here is derived from an EMBL/GenBank/DDBJ whole genome shotgun (WGS) entry which is preliminary data.</text>
</comment>
<dbReference type="CDD" id="cd06662">
    <property type="entry name" value="SURF1"/>
    <property type="match status" value="1"/>
</dbReference>